<feature type="signal peptide" evidence="1">
    <location>
        <begin position="1"/>
        <end position="19"/>
    </location>
</feature>
<accession>A0ABP0CD62</accession>
<gene>
    <name evidence="2" type="ORF">SEUCBS140593_007429</name>
</gene>
<proteinExistence type="predicted"/>
<keyword evidence="1" id="KW-0732">Signal</keyword>
<evidence type="ECO:0000313" key="2">
    <source>
        <dbReference type="EMBL" id="CAK7229978.1"/>
    </source>
</evidence>
<sequence length="136" mass="14508">MHRILLVLHGLLLARLVTATAVKLTLAPASTRTALALHAVTTQSHRRYAGDELFRRDATESELITCGYLNGNVDFPRTAQPGFDCRVDTAHGIWGFCPSTVIAATDCGLAAACRDGGTCSSICRFNAASGLTTITW</sequence>
<protein>
    <submittedName>
        <fullName evidence="2">Uncharacterized protein</fullName>
    </submittedName>
</protein>
<organism evidence="2 3">
    <name type="scientific">Sporothrix eucalyptigena</name>
    <dbReference type="NCBI Taxonomy" id="1812306"/>
    <lineage>
        <taxon>Eukaryota</taxon>
        <taxon>Fungi</taxon>
        <taxon>Dikarya</taxon>
        <taxon>Ascomycota</taxon>
        <taxon>Pezizomycotina</taxon>
        <taxon>Sordariomycetes</taxon>
        <taxon>Sordariomycetidae</taxon>
        <taxon>Ophiostomatales</taxon>
        <taxon>Ophiostomataceae</taxon>
        <taxon>Sporothrix</taxon>
    </lineage>
</organism>
<comment type="caution">
    <text evidence="2">The sequence shown here is derived from an EMBL/GenBank/DDBJ whole genome shotgun (WGS) entry which is preliminary data.</text>
</comment>
<feature type="chain" id="PRO_5047086162" evidence="1">
    <location>
        <begin position="20"/>
        <end position="136"/>
    </location>
</feature>
<reference evidence="2 3" key="1">
    <citation type="submission" date="2024-01" db="EMBL/GenBank/DDBJ databases">
        <authorList>
            <person name="Allen C."/>
            <person name="Tagirdzhanova G."/>
        </authorList>
    </citation>
    <scope>NUCLEOTIDE SEQUENCE [LARGE SCALE GENOMIC DNA]</scope>
</reference>
<name>A0ABP0CD62_9PEZI</name>
<dbReference type="EMBL" id="CAWUHD010000089">
    <property type="protein sequence ID" value="CAK7229978.1"/>
    <property type="molecule type" value="Genomic_DNA"/>
</dbReference>
<evidence type="ECO:0000256" key="1">
    <source>
        <dbReference type="SAM" id="SignalP"/>
    </source>
</evidence>
<evidence type="ECO:0000313" key="3">
    <source>
        <dbReference type="Proteomes" id="UP001642482"/>
    </source>
</evidence>
<keyword evidence="3" id="KW-1185">Reference proteome</keyword>
<dbReference type="Proteomes" id="UP001642482">
    <property type="component" value="Unassembled WGS sequence"/>
</dbReference>